<evidence type="ECO:0000256" key="1">
    <source>
        <dbReference type="SAM" id="Phobius"/>
    </source>
</evidence>
<dbReference type="Proteomes" id="UP000306631">
    <property type="component" value="Unassembled WGS sequence"/>
</dbReference>
<accession>A0A4S2CVR2</accession>
<proteinExistence type="predicted"/>
<keyword evidence="1" id="KW-0812">Transmembrane</keyword>
<gene>
    <name evidence="2" type="ORF">E5352_17190</name>
</gene>
<sequence>MALALIALLLIEVVLQLAWVPWYFGVGIVAFTARVPAPAALRSRLALNALERDVTNETWLPLVFRPLPDGRIAFRESFFISFARRYYPVMRGLVAVDTRRNEVRVVGLYNWNALLITLAILLASAMIPRAAPMLLMLPVFVVSYLIQRRRFTAVADAVRAQLAEVDSVAVLMARRMQARSTP</sequence>
<comment type="caution">
    <text evidence="2">The sequence shown here is derived from an EMBL/GenBank/DDBJ whole genome shotgun (WGS) entry which is preliminary data.</text>
</comment>
<protein>
    <recommendedName>
        <fullName evidence="4">Transmembrane protein</fullName>
    </recommendedName>
</protein>
<evidence type="ECO:0000313" key="2">
    <source>
        <dbReference type="EMBL" id="TGY32123.1"/>
    </source>
</evidence>
<name>A0A4S2CVR2_STEMA</name>
<organism evidence="2 3">
    <name type="scientific">Stenotrophomonas maltophilia</name>
    <name type="common">Pseudomonas maltophilia</name>
    <name type="synonym">Xanthomonas maltophilia</name>
    <dbReference type="NCBI Taxonomy" id="40324"/>
    <lineage>
        <taxon>Bacteria</taxon>
        <taxon>Pseudomonadati</taxon>
        <taxon>Pseudomonadota</taxon>
        <taxon>Gammaproteobacteria</taxon>
        <taxon>Lysobacterales</taxon>
        <taxon>Lysobacteraceae</taxon>
        <taxon>Stenotrophomonas</taxon>
        <taxon>Stenotrophomonas maltophilia group</taxon>
    </lineage>
</organism>
<dbReference type="OrthoDB" id="5998444at2"/>
<evidence type="ECO:0000313" key="3">
    <source>
        <dbReference type="Proteomes" id="UP000306631"/>
    </source>
</evidence>
<reference evidence="2 3" key="1">
    <citation type="submission" date="2019-04" db="EMBL/GenBank/DDBJ databases">
        <title>Microbes associate with the intestines of laboratory mice.</title>
        <authorList>
            <person name="Navarre W."/>
            <person name="Wong E."/>
            <person name="Huang K."/>
            <person name="Tropini C."/>
            <person name="Ng K."/>
            <person name="Yu B."/>
        </authorList>
    </citation>
    <scope>NUCLEOTIDE SEQUENCE [LARGE SCALE GENOMIC DNA]</scope>
    <source>
        <strain evidence="2 3">NM62_B4-13</strain>
    </source>
</reference>
<evidence type="ECO:0008006" key="4">
    <source>
        <dbReference type="Google" id="ProtNLM"/>
    </source>
</evidence>
<dbReference type="AlphaFoldDB" id="A0A4S2CVR2"/>
<keyword evidence="1" id="KW-0472">Membrane</keyword>
<feature type="transmembrane region" description="Helical" evidence="1">
    <location>
        <begin position="113"/>
        <end position="146"/>
    </location>
</feature>
<keyword evidence="1" id="KW-1133">Transmembrane helix</keyword>
<dbReference type="RefSeq" id="WP_136006738.1">
    <property type="nucleotide sequence ID" value="NZ_SRYW01000019.1"/>
</dbReference>
<dbReference type="EMBL" id="SRYW01000019">
    <property type="protein sequence ID" value="TGY32123.1"/>
    <property type="molecule type" value="Genomic_DNA"/>
</dbReference>